<protein>
    <submittedName>
        <fullName evidence="7">DNA-binding transcriptional MocR family regulator</fullName>
    </submittedName>
</protein>
<keyword evidence="8" id="KW-1185">Reference proteome</keyword>
<dbReference type="RefSeq" id="WP_184298306.1">
    <property type="nucleotide sequence ID" value="NZ_JACHLP010000003.1"/>
</dbReference>
<dbReference type="CDD" id="cd07377">
    <property type="entry name" value="WHTH_GntR"/>
    <property type="match status" value="1"/>
</dbReference>
<keyword evidence="4 7" id="KW-0238">DNA-binding</keyword>
<dbReference type="AlphaFoldDB" id="A0A840LAL2"/>
<dbReference type="PANTHER" id="PTHR46577">
    <property type="entry name" value="HTH-TYPE TRANSCRIPTIONAL REGULATORY PROTEIN GABR"/>
    <property type="match status" value="1"/>
</dbReference>
<comment type="caution">
    <text evidence="7">The sequence shown here is derived from an EMBL/GenBank/DDBJ whole genome shotgun (WGS) entry which is preliminary data.</text>
</comment>
<feature type="domain" description="HTH gntR-type" evidence="6">
    <location>
        <begin position="12"/>
        <end position="80"/>
    </location>
</feature>
<dbReference type="GO" id="GO:0030170">
    <property type="term" value="F:pyridoxal phosphate binding"/>
    <property type="evidence" value="ECO:0007669"/>
    <property type="project" value="InterPro"/>
</dbReference>
<dbReference type="CDD" id="cd00609">
    <property type="entry name" value="AAT_like"/>
    <property type="match status" value="1"/>
</dbReference>
<dbReference type="PANTHER" id="PTHR46577:SF2">
    <property type="entry name" value="TRANSCRIPTIONAL REGULATORY PROTEIN"/>
    <property type="match status" value="1"/>
</dbReference>
<dbReference type="InterPro" id="IPR000524">
    <property type="entry name" value="Tscrpt_reg_HTH_GntR"/>
</dbReference>
<evidence type="ECO:0000256" key="4">
    <source>
        <dbReference type="ARBA" id="ARBA00023125"/>
    </source>
</evidence>
<dbReference type="Pfam" id="PF00155">
    <property type="entry name" value="Aminotran_1_2"/>
    <property type="match status" value="1"/>
</dbReference>
<evidence type="ECO:0000256" key="1">
    <source>
        <dbReference type="ARBA" id="ARBA00005384"/>
    </source>
</evidence>
<dbReference type="GO" id="GO:0003700">
    <property type="term" value="F:DNA-binding transcription factor activity"/>
    <property type="evidence" value="ECO:0007669"/>
    <property type="project" value="InterPro"/>
</dbReference>
<evidence type="ECO:0000313" key="8">
    <source>
        <dbReference type="Proteomes" id="UP000562027"/>
    </source>
</evidence>
<evidence type="ECO:0000256" key="3">
    <source>
        <dbReference type="ARBA" id="ARBA00023015"/>
    </source>
</evidence>
<dbReference type="InterPro" id="IPR015422">
    <property type="entry name" value="PyrdxlP-dep_Trfase_small"/>
</dbReference>
<dbReference type="InterPro" id="IPR004839">
    <property type="entry name" value="Aminotransferase_I/II_large"/>
</dbReference>
<keyword evidence="5" id="KW-0804">Transcription</keyword>
<dbReference type="Proteomes" id="UP000562027">
    <property type="component" value="Unassembled WGS sequence"/>
</dbReference>
<organism evidence="7 8">
    <name type="scientific">Roseateles oligotrophus</name>
    <dbReference type="NCBI Taxonomy" id="1769250"/>
    <lineage>
        <taxon>Bacteria</taxon>
        <taxon>Pseudomonadati</taxon>
        <taxon>Pseudomonadota</taxon>
        <taxon>Betaproteobacteria</taxon>
        <taxon>Burkholderiales</taxon>
        <taxon>Sphaerotilaceae</taxon>
        <taxon>Roseateles</taxon>
    </lineage>
</organism>
<name>A0A840LAL2_9BURK</name>
<dbReference type="GO" id="GO:0003677">
    <property type="term" value="F:DNA binding"/>
    <property type="evidence" value="ECO:0007669"/>
    <property type="project" value="UniProtKB-KW"/>
</dbReference>
<dbReference type="PROSITE" id="PS50949">
    <property type="entry name" value="HTH_GNTR"/>
    <property type="match status" value="1"/>
</dbReference>
<dbReference type="Pfam" id="PF00392">
    <property type="entry name" value="GntR"/>
    <property type="match status" value="1"/>
</dbReference>
<accession>A0A840LAL2</accession>
<keyword evidence="3" id="KW-0805">Transcription regulation</keyword>
<dbReference type="InterPro" id="IPR036388">
    <property type="entry name" value="WH-like_DNA-bd_sf"/>
</dbReference>
<dbReference type="InterPro" id="IPR015424">
    <property type="entry name" value="PyrdxlP-dep_Trfase"/>
</dbReference>
<dbReference type="InterPro" id="IPR015421">
    <property type="entry name" value="PyrdxlP-dep_Trfase_major"/>
</dbReference>
<comment type="similarity">
    <text evidence="1">In the C-terminal section; belongs to the class-I pyridoxal-phosphate-dependent aminotransferase family.</text>
</comment>
<reference evidence="7 8" key="1">
    <citation type="submission" date="2020-08" db="EMBL/GenBank/DDBJ databases">
        <title>Functional genomics of gut bacteria from endangered species of beetles.</title>
        <authorList>
            <person name="Carlos-Shanley C."/>
        </authorList>
    </citation>
    <scope>NUCLEOTIDE SEQUENCE [LARGE SCALE GENOMIC DNA]</scope>
    <source>
        <strain evidence="7 8">S00239</strain>
    </source>
</reference>
<keyword evidence="2" id="KW-0663">Pyridoxal phosphate</keyword>
<evidence type="ECO:0000256" key="5">
    <source>
        <dbReference type="ARBA" id="ARBA00023163"/>
    </source>
</evidence>
<evidence type="ECO:0000259" key="6">
    <source>
        <dbReference type="PROSITE" id="PS50949"/>
    </source>
</evidence>
<dbReference type="Gene3D" id="1.10.10.10">
    <property type="entry name" value="Winged helix-like DNA-binding domain superfamily/Winged helix DNA-binding domain"/>
    <property type="match status" value="1"/>
</dbReference>
<evidence type="ECO:0000256" key="2">
    <source>
        <dbReference type="ARBA" id="ARBA00022898"/>
    </source>
</evidence>
<proteinExistence type="inferred from homology"/>
<dbReference type="Gene3D" id="3.90.1150.10">
    <property type="entry name" value="Aspartate Aminotransferase, domain 1"/>
    <property type="match status" value="1"/>
</dbReference>
<sequence>MNANLIATESTEPLYLQIADRLARCIRSGTLARGERMASVRELARQQGVSQSTVVQAYHWLEDARLITARPRSGYFVASRPSELPEPRQSRPGVQSRQVAMGELGREVLGLAMQQDMISFGAACPGPEMFDQERVRRTLNRAVQRHRDLLCAYPLGAGRVEARRAVARHALNLGCSLHADDVVMTNGCMESITLCLKAVTQPGDVVALESPTYFGFLEILQSLHLRALEIPTHPRHGISVDALQLALETQEVKAVLVVPTLSNPLGACMPLPERKRLAQLVAAHDIALIEDVIYNDLAEQDDKRRAVKSYDTSGHVMLCGSFNKTLAPGLRLGWVEAGRWGAVLRKIKDVQSGAQTAVLEIALAELLSQAGNEAALRQLRATVAARVDEARGLIAQSFPKGTRVTDPAGGYILWVELPGGLDAVALYEACLQENICIAPGQLFSTSPRFRSFVRLGVGGRWGDEHPAALRRIGAIAQLMLDETKLATAA</sequence>
<dbReference type="InterPro" id="IPR051446">
    <property type="entry name" value="HTH_trans_reg/aminotransferase"/>
</dbReference>
<dbReference type="SUPFAM" id="SSF46785">
    <property type="entry name" value="Winged helix' DNA-binding domain"/>
    <property type="match status" value="1"/>
</dbReference>
<dbReference type="SUPFAM" id="SSF53383">
    <property type="entry name" value="PLP-dependent transferases"/>
    <property type="match status" value="1"/>
</dbReference>
<gene>
    <name evidence="7" type="ORF">HNP55_001757</name>
</gene>
<dbReference type="Gene3D" id="3.40.640.10">
    <property type="entry name" value="Type I PLP-dependent aspartate aminotransferase-like (Major domain)"/>
    <property type="match status" value="1"/>
</dbReference>
<evidence type="ECO:0000313" key="7">
    <source>
        <dbReference type="EMBL" id="MBB4843238.1"/>
    </source>
</evidence>
<dbReference type="SMART" id="SM00345">
    <property type="entry name" value="HTH_GNTR"/>
    <property type="match status" value="1"/>
</dbReference>
<dbReference type="EMBL" id="JACHLP010000003">
    <property type="protein sequence ID" value="MBB4843238.1"/>
    <property type="molecule type" value="Genomic_DNA"/>
</dbReference>
<dbReference type="InterPro" id="IPR036390">
    <property type="entry name" value="WH_DNA-bd_sf"/>
</dbReference>